<dbReference type="Gene3D" id="2.60.120.10">
    <property type="entry name" value="Jelly Rolls"/>
    <property type="match status" value="1"/>
</dbReference>
<evidence type="ECO:0000313" key="4">
    <source>
        <dbReference type="Proteomes" id="UP000472267"/>
    </source>
</evidence>
<dbReference type="AlphaFoldDB" id="A0A672G2M0"/>
<feature type="region of interest" description="Disordered" evidence="1">
    <location>
        <begin position="116"/>
        <end position="577"/>
    </location>
</feature>
<feature type="compositionally biased region" description="Basic and acidic residues" evidence="1">
    <location>
        <begin position="209"/>
        <end position="226"/>
    </location>
</feature>
<feature type="compositionally biased region" description="Acidic residues" evidence="1">
    <location>
        <begin position="431"/>
        <end position="445"/>
    </location>
</feature>
<evidence type="ECO:0000313" key="3">
    <source>
        <dbReference type="Ensembl" id="ENSSFAP00005013198.1"/>
    </source>
</evidence>
<feature type="region of interest" description="Disordered" evidence="1">
    <location>
        <begin position="25"/>
        <end position="61"/>
    </location>
</feature>
<feature type="compositionally biased region" description="Basic and acidic residues" evidence="1">
    <location>
        <begin position="285"/>
        <end position="295"/>
    </location>
</feature>
<feature type="compositionally biased region" description="Basic and acidic residues" evidence="1">
    <location>
        <begin position="25"/>
        <end position="35"/>
    </location>
</feature>
<feature type="compositionally biased region" description="Basic and acidic residues" evidence="1">
    <location>
        <begin position="267"/>
        <end position="277"/>
    </location>
</feature>
<dbReference type="InParanoid" id="A0A672G2M0"/>
<dbReference type="FunCoup" id="A0A672G2M0">
    <property type="interactions" value="220"/>
</dbReference>
<reference evidence="3" key="2">
    <citation type="submission" date="2025-08" db="UniProtKB">
        <authorList>
            <consortium name="Ensembl"/>
        </authorList>
    </citation>
    <scope>IDENTIFICATION</scope>
</reference>
<evidence type="ECO:0000256" key="1">
    <source>
        <dbReference type="SAM" id="MobiDB-lite"/>
    </source>
</evidence>
<feature type="compositionally biased region" description="Basic and acidic residues" evidence="1">
    <location>
        <begin position="237"/>
        <end position="258"/>
    </location>
</feature>
<dbReference type="Proteomes" id="UP000472267">
    <property type="component" value="Chromosome 9"/>
</dbReference>
<organism evidence="3 4">
    <name type="scientific">Salarias fasciatus</name>
    <name type="common">Jewelled blenny</name>
    <name type="synonym">Blennius fasciatus</name>
    <dbReference type="NCBI Taxonomy" id="181472"/>
    <lineage>
        <taxon>Eukaryota</taxon>
        <taxon>Metazoa</taxon>
        <taxon>Chordata</taxon>
        <taxon>Craniata</taxon>
        <taxon>Vertebrata</taxon>
        <taxon>Euteleostomi</taxon>
        <taxon>Actinopterygii</taxon>
        <taxon>Neopterygii</taxon>
        <taxon>Teleostei</taxon>
        <taxon>Neoteleostei</taxon>
        <taxon>Acanthomorphata</taxon>
        <taxon>Ovalentaria</taxon>
        <taxon>Blenniimorphae</taxon>
        <taxon>Blenniiformes</taxon>
        <taxon>Blennioidei</taxon>
        <taxon>Blenniidae</taxon>
        <taxon>Salariinae</taxon>
        <taxon>Salarias</taxon>
    </lineage>
</organism>
<sequence length="852" mass="94711">MPVHCCSLFFSCTYFIVYRRQENTERPAVASRREPTLPAPDKSSKTLQRKPPAETASHVGNSMMTFLQKLKEDGQSKLARSRKTVIPVEVPAPEPEDNFIILEDDTAFQFSIPCKNAPSRRQQQSRSSTSDEAGSAGKEDPQRGPQNQDGLEKTNDNLASQAADKKTKAKKKEKGEKNDERPESAKDEVLSEQEKPNKKKNHLNKVKSKVKDTAKSQVDDEARSETRPASPSQKAETNAHKSSEAKKTTSSKTRHESIKTAQTKPSKGTEKREQRSEADEEPEDRCDPAENDPVKSDTNGNAKQSKPMAESAGSSSEDNVILQKRKRKPPGQWWKAGVVGLSSGETDGQQPTVKRSKQKSKETNAAALSPVKDKKEEASKKRTQKEIAMLSQQVNKAKGKEVKRNKKRNKSEDTPQEEEEKEEMSKATDEQQPEEEEGREVDQDQGESSPLVFSHRDQTIDSGPIFQKVYHRTPAGKISTRHAAPDSHRQPEELLREAEPGKRRRKPAGSWWMVNDSPDDVDVVPPKRRQPAVEKSKPQRKRKEQPKKDEPAGLSSDVDISSKPAGDTPVLPLKPKSLFTPKTVKSSLAKFTDIFKTGIETPVTVRNRDTQLKNRRNVTSHPTKEKAAPQTTTEAAGVERYEDVSTQGSLNNQRTPQDDGCHTESTSNFFRSGPSSMIELQEYEEIDDTTCLTSGVQAELSPSDLCGPPLKPLVLQPKDKSNLAEWFKCLWSTATKSDAVVTPDQFDWYFYQDKAMGLQVEQNAGSFCSGKMMLGSQMKKPLWVDHSATTVFNVMTSSVSVIIDGSESCFNAGQSFMVNCGRAYSIRNVTSQPAMLLFTRMSADGSDCTAHT</sequence>
<reference evidence="3" key="1">
    <citation type="submission" date="2019-06" db="EMBL/GenBank/DDBJ databases">
        <authorList>
            <consortium name="Wellcome Sanger Institute Data Sharing"/>
        </authorList>
    </citation>
    <scope>NUCLEOTIDE SEQUENCE [LARGE SCALE GENOMIC DNA]</scope>
</reference>
<feature type="compositionally biased region" description="Polar residues" evidence="1">
    <location>
        <begin position="343"/>
        <end position="353"/>
    </location>
</feature>
<proteinExistence type="predicted"/>
<reference evidence="3" key="3">
    <citation type="submission" date="2025-09" db="UniProtKB">
        <authorList>
            <consortium name="Ensembl"/>
        </authorList>
    </citation>
    <scope>IDENTIFICATION</scope>
</reference>
<dbReference type="InterPro" id="IPR014710">
    <property type="entry name" value="RmlC-like_jellyroll"/>
</dbReference>
<feature type="region of interest" description="Disordered" evidence="1">
    <location>
        <begin position="645"/>
        <end position="668"/>
    </location>
</feature>
<dbReference type="Pfam" id="PF11699">
    <property type="entry name" value="CENP-C_C"/>
    <property type="match status" value="1"/>
</dbReference>
<feature type="compositionally biased region" description="Basic and acidic residues" evidence="1">
    <location>
        <begin position="483"/>
        <end position="501"/>
    </location>
</feature>
<feature type="compositionally biased region" description="Basic residues" evidence="1">
    <location>
        <begin position="197"/>
        <end position="208"/>
    </location>
</feature>
<feature type="domain" description="Mif2/CENP-C cupin" evidence="2">
    <location>
        <begin position="765"/>
        <end position="839"/>
    </location>
</feature>
<feature type="compositionally biased region" description="Polar residues" evidence="1">
    <location>
        <begin position="227"/>
        <end position="236"/>
    </location>
</feature>
<dbReference type="OMA" id="HSATTIF"/>
<dbReference type="InterPro" id="IPR025974">
    <property type="entry name" value="Mif2/CENP-C_cupin"/>
</dbReference>
<name>A0A672G2M0_SALFA</name>
<evidence type="ECO:0000259" key="2">
    <source>
        <dbReference type="Pfam" id="PF11699"/>
    </source>
</evidence>
<protein>
    <recommendedName>
        <fullName evidence="2">Mif2/CENP-C cupin domain-containing protein</fullName>
    </recommendedName>
</protein>
<feature type="region of interest" description="Disordered" evidence="1">
    <location>
        <begin position="616"/>
        <end position="635"/>
    </location>
</feature>
<feature type="compositionally biased region" description="Polar residues" evidence="1">
    <location>
        <begin position="645"/>
        <end position="655"/>
    </location>
</feature>
<dbReference type="Ensembl" id="ENSSFAT00005013764.1">
    <property type="protein sequence ID" value="ENSSFAP00005013198.1"/>
    <property type="gene ID" value="ENSSFAG00005007204.1"/>
</dbReference>
<feature type="compositionally biased region" description="Basic and acidic residues" evidence="1">
    <location>
        <begin position="173"/>
        <end position="196"/>
    </location>
</feature>
<feature type="compositionally biased region" description="Basic and acidic residues" evidence="1">
    <location>
        <begin position="371"/>
        <end position="380"/>
    </location>
</feature>
<accession>A0A672G2M0</accession>
<feature type="compositionally biased region" description="Low complexity" evidence="1">
    <location>
        <begin position="119"/>
        <end position="128"/>
    </location>
</feature>
<keyword evidence="4" id="KW-1185">Reference proteome</keyword>